<dbReference type="AlphaFoldDB" id="A0A0K2SVI8"/>
<reference evidence="1" key="1">
    <citation type="submission" date="2014-05" db="EMBL/GenBank/DDBJ databases">
        <authorList>
            <person name="Chronopoulou M."/>
        </authorList>
    </citation>
    <scope>NUCLEOTIDE SEQUENCE</scope>
    <source>
        <tissue evidence="1">Whole organism</tissue>
    </source>
</reference>
<name>A0A0K2SVI8_LEPSM</name>
<dbReference type="EMBL" id="HACA01000119">
    <property type="protein sequence ID" value="CDW17480.1"/>
    <property type="molecule type" value="Transcribed_RNA"/>
</dbReference>
<organism evidence="1">
    <name type="scientific">Lepeophtheirus salmonis</name>
    <name type="common">Salmon louse</name>
    <name type="synonym">Caligus salmonis</name>
    <dbReference type="NCBI Taxonomy" id="72036"/>
    <lineage>
        <taxon>Eukaryota</taxon>
        <taxon>Metazoa</taxon>
        <taxon>Ecdysozoa</taxon>
        <taxon>Arthropoda</taxon>
        <taxon>Crustacea</taxon>
        <taxon>Multicrustacea</taxon>
        <taxon>Hexanauplia</taxon>
        <taxon>Copepoda</taxon>
        <taxon>Siphonostomatoida</taxon>
        <taxon>Caligidae</taxon>
        <taxon>Lepeophtheirus</taxon>
    </lineage>
</organism>
<accession>A0A0K2SVI8</accession>
<protein>
    <submittedName>
        <fullName evidence="1">Uncharacterized protein</fullName>
    </submittedName>
</protein>
<sequence length="61" mass="7018">STFETWSPNFQHFQFNGCPTIHNNGKKQREYVLICACHEYASTCHRLPIPGLRGCSCRNAF</sequence>
<feature type="non-terminal residue" evidence="1">
    <location>
        <position position="1"/>
    </location>
</feature>
<proteinExistence type="predicted"/>
<evidence type="ECO:0000313" key="1">
    <source>
        <dbReference type="EMBL" id="CDW17480.1"/>
    </source>
</evidence>